<feature type="domain" description="FAS1" evidence="2">
    <location>
        <begin position="160"/>
        <end position="288"/>
    </location>
</feature>
<evidence type="ECO:0000313" key="4">
    <source>
        <dbReference type="Proteomes" id="UP001186944"/>
    </source>
</evidence>
<dbReference type="FunFam" id="2.30.180.10:FF:000032">
    <property type="entry name" value="Fasciclin domain-containing protein, putative"/>
    <property type="match status" value="2"/>
</dbReference>
<keyword evidence="1" id="KW-0732">Signal</keyword>
<dbReference type="AlphaFoldDB" id="A0AA88Y8F0"/>
<gene>
    <name evidence="3" type="ORF">FSP39_014422</name>
</gene>
<dbReference type="InterPro" id="IPR000782">
    <property type="entry name" value="FAS1_domain"/>
</dbReference>
<proteinExistence type="predicted"/>
<feature type="domain" description="FAS1" evidence="2">
    <location>
        <begin position="21"/>
        <end position="155"/>
    </location>
</feature>
<dbReference type="PANTHER" id="PTHR10900">
    <property type="entry name" value="PERIOSTIN-RELATED"/>
    <property type="match status" value="1"/>
</dbReference>
<dbReference type="SUPFAM" id="SSF82153">
    <property type="entry name" value="FAS1 domain"/>
    <property type="match status" value="2"/>
</dbReference>
<evidence type="ECO:0000313" key="3">
    <source>
        <dbReference type="EMBL" id="KAK3100079.1"/>
    </source>
</evidence>
<reference evidence="3" key="1">
    <citation type="submission" date="2019-08" db="EMBL/GenBank/DDBJ databases">
        <title>The improved chromosome-level genome for the pearl oyster Pinctada fucata martensii using PacBio sequencing and Hi-C.</title>
        <authorList>
            <person name="Zheng Z."/>
        </authorList>
    </citation>
    <scope>NUCLEOTIDE SEQUENCE</scope>
    <source>
        <strain evidence="3">ZZ-2019</strain>
        <tissue evidence="3">Adductor muscle</tissue>
    </source>
</reference>
<comment type="caution">
    <text evidence="3">The sequence shown here is derived from an EMBL/GenBank/DDBJ whole genome shotgun (WGS) entry which is preliminary data.</text>
</comment>
<dbReference type="SMART" id="SM00554">
    <property type="entry name" value="FAS1"/>
    <property type="match status" value="2"/>
</dbReference>
<dbReference type="InterPro" id="IPR050904">
    <property type="entry name" value="Adhesion/Biosynth-related"/>
</dbReference>
<dbReference type="Proteomes" id="UP001186944">
    <property type="component" value="Unassembled WGS sequence"/>
</dbReference>
<dbReference type="Pfam" id="PF02469">
    <property type="entry name" value="Fasciclin"/>
    <property type="match status" value="2"/>
</dbReference>
<dbReference type="Gene3D" id="2.30.180.10">
    <property type="entry name" value="FAS1 domain"/>
    <property type="match status" value="2"/>
</dbReference>
<dbReference type="PANTHER" id="PTHR10900:SF124">
    <property type="entry name" value="FI05614P"/>
    <property type="match status" value="1"/>
</dbReference>
<accession>A0AA88Y8F0</accession>
<evidence type="ECO:0000259" key="2">
    <source>
        <dbReference type="PROSITE" id="PS50213"/>
    </source>
</evidence>
<dbReference type="GO" id="GO:0031012">
    <property type="term" value="C:extracellular matrix"/>
    <property type="evidence" value="ECO:0007669"/>
    <property type="project" value="TreeGrafter"/>
</dbReference>
<feature type="chain" id="PRO_5041740609" description="FAS1 domain-containing protein" evidence="1">
    <location>
        <begin position="19"/>
        <end position="294"/>
    </location>
</feature>
<dbReference type="InterPro" id="IPR036378">
    <property type="entry name" value="FAS1_dom_sf"/>
</dbReference>
<dbReference type="GO" id="GO:0007155">
    <property type="term" value="P:cell adhesion"/>
    <property type="evidence" value="ECO:0007669"/>
    <property type="project" value="TreeGrafter"/>
</dbReference>
<dbReference type="GO" id="GO:0030198">
    <property type="term" value="P:extracellular matrix organization"/>
    <property type="evidence" value="ECO:0007669"/>
    <property type="project" value="TreeGrafter"/>
</dbReference>
<evidence type="ECO:0000256" key="1">
    <source>
        <dbReference type="SAM" id="SignalP"/>
    </source>
</evidence>
<organism evidence="3 4">
    <name type="scientific">Pinctada imbricata</name>
    <name type="common">Atlantic pearl-oyster</name>
    <name type="synonym">Pinctada martensii</name>
    <dbReference type="NCBI Taxonomy" id="66713"/>
    <lineage>
        <taxon>Eukaryota</taxon>
        <taxon>Metazoa</taxon>
        <taxon>Spiralia</taxon>
        <taxon>Lophotrochozoa</taxon>
        <taxon>Mollusca</taxon>
        <taxon>Bivalvia</taxon>
        <taxon>Autobranchia</taxon>
        <taxon>Pteriomorphia</taxon>
        <taxon>Pterioida</taxon>
        <taxon>Pterioidea</taxon>
        <taxon>Pteriidae</taxon>
        <taxon>Pinctada</taxon>
    </lineage>
</organism>
<dbReference type="GO" id="GO:0005615">
    <property type="term" value="C:extracellular space"/>
    <property type="evidence" value="ECO:0007669"/>
    <property type="project" value="TreeGrafter"/>
</dbReference>
<name>A0AA88Y8F0_PINIB</name>
<keyword evidence="4" id="KW-1185">Reference proteome</keyword>
<dbReference type="PROSITE" id="PS50213">
    <property type="entry name" value="FAS1"/>
    <property type="match status" value="2"/>
</dbReference>
<dbReference type="GO" id="GO:0050839">
    <property type="term" value="F:cell adhesion molecule binding"/>
    <property type="evidence" value="ECO:0007669"/>
    <property type="project" value="TreeGrafter"/>
</dbReference>
<feature type="signal peptide" evidence="1">
    <location>
        <begin position="1"/>
        <end position="18"/>
    </location>
</feature>
<dbReference type="EMBL" id="VSWD01000006">
    <property type="protein sequence ID" value="KAK3100079.1"/>
    <property type="molecule type" value="Genomic_DNA"/>
</dbReference>
<protein>
    <recommendedName>
        <fullName evidence="2">FAS1 domain-containing protein</fullName>
    </recommendedName>
</protein>
<sequence length="294" mass="31684">MNQFAAAFLLISFVSVNAQIDKRNVLQYLEDGNFTTLVNLVKRAGLAAPLSTGIVVCLYSIFAPTDEAFKKLPVDVLLKLQADPSSLLDFLQFHVVGGIAINNMFTNGSTFDTLNNKTIHIIKYKNNATVANGVPISQNEVIVRNGVIHKVDRVLLPLEKSISEYLGEHDSQFQDLYAALVLEGYEKALEGGNFTLFAPEDHAFSSIIAALPTITADDNLFKKILAMHVVPGVYFSAALTDGMKLTTLAGNQLTVSINSKGVFIDGAQVIDTDVATTNGAIHTIASVITPPSSK</sequence>